<dbReference type="SMART" id="SM00355">
    <property type="entry name" value="ZnF_C2H2"/>
    <property type="match status" value="13"/>
</dbReference>
<dbReference type="GO" id="GO:0003676">
    <property type="term" value="F:nucleic acid binding"/>
    <property type="evidence" value="ECO:0007669"/>
    <property type="project" value="InterPro"/>
</dbReference>
<evidence type="ECO:0000313" key="8">
    <source>
        <dbReference type="EMBL" id="KYM86853.1"/>
    </source>
</evidence>
<feature type="compositionally biased region" description="Basic and acidic residues" evidence="6">
    <location>
        <begin position="62"/>
        <end position="74"/>
    </location>
</feature>
<feature type="compositionally biased region" description="Basic and acidic residues" evidence="6">
    <location>
        <begin position="532"/>
        <end position="541"/>
    </location>
</feature>
<evidence type="ECO:0000256" key="5">
    <source>
        <dbReference type="PROSITE-ProRule" id="PRU00042"/>
    </source>
</evidence>
<evidence type="ECO:0000256" key="1">
    <source>
        <dbReference type="ARBA" id="ARBA00022723"/>
    </source>
</evidence>
<feature type="region of interest" description="Disordered" evidence="6">
    <location>
        <begin position="353"/>
        <end position="399"/>
    </location>
</feature>
<evidence type="ECO:0000259" key="7">
    <source>
        <dbReference type="PROSITE" id="PS50157"/>
    </source>
</evidence>
<keyword evidence="3 5" id="KW-0863">Zinc-finger</keyword>
<sequence length="1189" mass="134436">METAGQTLSASLAYSASIRRRGRGRLVEEDDGGMAVVGSTTKEEAEEKAEVRRYRAAGGARRGVEGGGGRREGRQVGGWLDGGGGRRGERAPPRHRLDRGSLIPLLECSPPSPLRPPPPSTTHSPAIRPLLLRHRGPHDHPPSTYSVELESPRVRALHTHSRAYVSSCPATGAATTAATEEEKETERERERNSRVRTMDLGRKRDGGYGEGWPKPPLYLSRSTYTRASETPTSNVVININGAAQYSPDLASLCVYLWSISLLGQADLSEFNGLMEGYEEDDDTHFCIKCNLTVHGLDNYVQHRRSGCRSSDVKIEIVHESPSTPTTVSYPEFLNADAFFNSLELQSNTRRAPTLLDNRKFKKDDKRKKDQKSQVDGDETGTKDKLHSMLPTVSDLDEPPDLCIQSLKQTTLDRKRHENQQSWLDDTILADLSLGNSTTKKLARYDFEYDDSEDDILEEELGEDSYSDSDDGENPQEGPPRDHTGGKWKPGLDDLPQDTPHMHEEDAEPDNDHQEHPPPTYTGGKWRPAETSQKVEEYESKDTSGQPPPGYTRGKWVPGARTDIESGYWCNPCGRKLASRLVYNRHLLSDLHAKRSIRELDGEALYLRRGINSHARVSRRMSTRKKTSVIMRTKEEPEQKKVKKGLRQREKEILLCEMCRTRVRRPQMGKHLLSHYHCRVSGVLMNPRNPNVRRFLLEHIANVVRQSPFQCAPCRFYCNTEETFLLHWRSDLHSKTAEQIGGSCRCTPCNFWCADNATMESHLLSTSHRDVVSMMKGSVPVVISRQRMLSCCSCDRQFRYNFQLRLHAKETDHTVSDTASDVYQQRIKCNICSQVLRSLVALQRHQLTSHVANDKEKGEVMADVQPAPYFCSFCSMNFTTPQEAVLHRRTSSHKEVVKARKSKEGVLDTARKCPHCDEKQPNLTTHKNHLLLCHPELCHRCPRCGTLFALSQDVTWHTREGNCLKNDAPNVAETKSNEKEWKCKDCTFSTDSKAEFIFHEALHAGTVQETDKEASSSSKLPKYKCPTCGKIFPKPSLRNHIRQHTGEKPFTCMKCSISFLRRSHLIIHQKLCNTSSKSLDKTGRRRSFICFHCEEGFYTKAAAIKQMLTPRLRHLGSSLRVLPPPPPSPPSSRRTRITFCNGAYSTSSYRPILTPTIPEAERPARSLDMQPRTTRVSLNVMISAIPRDYV</sequence>
<evidence type="ECO:0000256" key="6">
    <source>
        <dbReference type="SAM" id="MobiDB-lite"/>
    </source>
</evidence>
<feature type="region of interest" description="Disordered" evidence="6">
    <location>
        <begin position="39"/>
        <end position="126"/>
    </location>
</feature>
<feature type="compositionally biased region" description="Basic and acidic residues" evidence="6">
    <location>
        <begin position="184"/>
        <end position="207"/>
    </location>
</feature>
<dbReference type="STRING" id="520822.A0A195BNP2"/>
<protein>
    <recommendedName>
        <fullName evidence="7">C2H2-type domain-containing protein</fullName>
    </recommendedName>
</protein>
<gene>
    <name evidence="8" type="ORF">ALC53_03776</name>
</gene>
<feature type="compositionally biased region" description="Basic and acidic residues" evidence="6">
    <location>
        <begin position="499"/>
        <end position="515"/>
    </location>
</feature>
<dbReference type="SMART" id="SM00451">
    <property type="entry name" value="ZnF_U1"/>
    <property type="match status" value="3"/>
</dbReference>
<feature type="region of interest" description="Disordered" evidence="6">
    <location>
        <begin position="462"/>
        <end position="556"/>
    </location>
</feature>
<evidence type="ECO:0000313" key="9">
    <source>
        <dbReference type="Proteomes" id="UP000078540"/>
    </source>
</evidence>
<feature type="compositionally biased region" description="Basic and acidic residues" evidence="6">
    <location>
        <begin position="356"/>
        <end position="386"/>
    </location>
</feature>
<dbReference type="Proteomes" id="UP000078540">
    <property type="component" value="Unassembled WGS sequence"/>
</dbReference>
<keyword evidence="9" id="KW-1185">Reference proteome</keyword>
<dbReference type="EMBL" id="KQ976438">
    <property type="protein sequence ID" value="KYM86853.1"/>
    <property type="molecule type" value="Genomic_DNA"/>
</dbReference>
<dbReference type="Gene3D" id="3.30.160.60">
    <property type="entry name" value="Classic Zinc Finger"/>
    <property type="match status" value="3"/>
</dbReference>
<feature type="compositionally biased region" description="Acidic residues" evidence="6">
    <location>
        <begin position="462"/>
        <end position="473"/>
    </location>
</feature>
<accession>A0A195BNP2</accession>
<dbReference type="PROSITE" id="PS50157">
    <property type="entry name" value="ZINC_FINGER_C2H2_2"/>
    <property type="match status" value="3"/>
</dbReference>
<dbReference type="SUPFAM" id="SSF57667">
    <property type="entry name" value="beta-beta-alpha zinc fingers"/>
    <property type="match status" value="2"/>
</dbReference>
<name>A0A195BNP2_9HYME</name>
<feature type="domain" description="C2H2-type" evidence="7">
    <location>
        <begin position="788"/>
        <end position="817"/>
    </location>
</feature>
<keyword evidence="4" id="KW-0862">Zinc</keyword>
<evidence type="ECO:0000256" key="3">
    <source>
        <dbReference type="ARBA" id="ARBA00022771"/>
    </source>
</evidence>
<feature type="region of interest" description="Disordered" evidence="6">
    <location>
        <begin position="167"/>
        <end position="207"/>
    </location>
</feature>
<feature type="domain" description="C2H2-type" evidence="7">
    <location>
        <begin position="1022"/>
        <end position="1048"/>
    </location>
</feature>
<feature type="compositionally biased region" description="Pro residues" evidence="6">
    <location>
        <begin position="110"/>
        <end position="120"/>
    </location>
</feature>
<keyword evidence="2" id="KW-0677">Repeat</keyword>
<dbReference type="GO" id="GO:0008270">
    <property type="term" value="F:zinc ion binding"/>
    <property type="evidence" value="ECO:0007669"/>
    <property type="project" value="UniProtKB-KW"/>
</dbReference>
<dbReference type="PANTHER" id="PTHR24379:SF121">
    <property type="entry name" value="C2H2-TYPE DOMAIN-CONTAINING PROTEIN"/>
    <property type="match status" value="1"/>
</dbReference>
<feature type="compositionally biased region" description="Basic and acidic residues" evidence="6">
    <location>
        <begin position="41"/>
        <end position="53"/>
    </location>
</feature>
<proteinExistence type="predicted"/>
<dbReference type="PANTHER" id="PTHR24379">
    <property type="entry name" value="KRAB AND ZINC FINGER DOMAIN-CONTAINING"/>
    <property type="match status" value="1"/>
</dbReference>
<evidence type="ECO:0000256" key="2">
    <source>
        <dbReference type="ARBA" id="ARBA00022737"/>
    </source>
</evidence>
<dbReference type="PROSITE" id="PS00028">
    <property type="entry name" value="ZINC_FINGER_C2H2_1"/>
    <property type="match status" value="5"/>
</dbReference>
<reference evidence="8 9" key="1">
    <citation type="submission" date="2015-09" db="EMBL/GenBank/DDBJ databases">
        <title>Atta colombica WGS genome.</title>
        <authorList>
            <person name="Nygaard S."/>
            <person name="Hu H."/>
            <person name="Boomsma J."/>
            <person name="Zhang G."/>
        </authorList>
    </citation>
    <scope>NUCLEOTIDE SEQUENCE [LARGE SCALE GENOMIC DNA]</scope>
    <source>
        <strain evidence="8">Treedump-2</strain>
        <tissue evidence="8">Whole body</tissue>
    </source>
</reference>
<evidence type="ECO:0000256" key="4">
    <source>
        <dbReference type="ARBA" id="ARBA00022833"/>
    </source>
</evidence>
<dbReference type="InterPro" id="IPR036236">
    <property type="entry name" value="Znf_C2H2_sf"/>
</dbReference>
<dbReference type="FunFam" id="3.30.160.60:FF:000218">
    <property type="entry name" value="Zinc finger protein 10"/>
    <property type="match status" value="1"/>
</dbReference>
<keyword evidence="1" id="KW-0479">Metal-binding</keyword>
<organism evidence="8 9">
    <name type="scientific">Atta colombica</name>
    <dbReference type="NCBI Taxonomy" id="520822"/>
    <lineage>
        <taxon>Eukaryota</taxon>
        <taxon>Metazoa</taxon>
        <taxon>Ecdysozoa</taxon>
        <taxon>Arthropoda</taxon>
        <taxon>Hexapoda</taxon>
        <taxon>Insecta</taxon>
        <taxon>Pterygota</taxon>
        <taxon>Neoptera</taxon>
        <taxon>Endopterygota</taxon>
        <taxon>Hymenoptera</taxon>
        <taxon>Apocrita</taxon>
        <taxon>Aculeata</taxon>
        <taxon>Formicoidea</taxon>
        <taxon>Formicidae</taxon>
        <taxon>Myrmicinae</taxon>
        <taxon>Atta</taxon>
    </lineage>
</organism>
<feature type="domain" description="C2H2-type" evidence="7">
    <location>
        <begin position="1049"/>
        <end position="1077"/>
    </location>
</feature>
<dbReference type="InterPro" id="IPR003604">
    <property type="entry name" value="Matrin/U1-like-C_Znf_C2H2"/>
</dbReference>
<dbReference type="AlphaFoldDB" id="A0A195BNP2"/>
<dbReference type="InterPro" id="IPR013087">
    <property type="entry name" value="Znf_C2H2_type"/>
</dbReference>